<comment type="cofactor">
    <cofactor evidence="1">
        <name>Mg(2+)</name>
        <dbReference type="ChEBI" id="CHEBI:18420"/>
    </cofactor>
</comment>
<keyword evidence="3" id="KW-0808">Transferase</keyword>
<gene>
    <name evidence="8" type="ORF">GI584_04525</name>
</gene>
<accession>A0A5Q2TF93</accession>
<keyword evidence="9" id="KW-1185">Reference proteome</keyword>
<dbReference type="SFLD" id="SFLDS00005">
    <property type="entry name" value="Isoprenoid_Synthase_Type_I"/>
    <property type="match status" value="1"/>
</dbReference>
<dbReference type="SUPFAM" id="SSF48576">
    <property type="entry name" value="Terpenoid synthases"/>
    <property type="match status" value="1"/>
</dbReference>
<feature type="coiled-coil region" evidence="7">
    <location>
        <begin position="466"/>
        <end position="493"/>
    </location>
</feature>
<evidence type="ECO:0000313" key="8">
    <source>
        <dbReference type="EMBL" id="QGH33345.1"/>
    </source>
</evidence>
<evidence type="ECO:0000256" key="6">
    <source>
        <dbReference type="ARBA" id="ARBA00023229"/>
    </source>
</evidence>
<dbReference type="InterPro" id="IPR008949">
    <property type="entry name" value="Isoprenoid_synthase_dom_sf"/>
</dbReference>
<dbReference type="PANTHER" id="PTHR43281">
    <property type="entry name" value="FARNESYL DIPHOSPHATE SYNTHASE"/>
    <property type="match status" value="1"/>
</dbReference>
<name>A0A5Q2TF93_9BACI</name>
<dbReference type="Gene3D" id="1.10.600.10">
    <property type="entry name" value="Farnesyl Diphosphate Synthase"/>
    <property type="match status" value="1"/>
</dbReference>
<keyword evidence="4" id="KW-0479">Metal-binding</keyword>
<dbReference type="PROSITE" id="PS00723">
    <property type="entry name" value="POLYPRENYL_SYNTHASE_1"/>
    <property type="match status" value="1"/>
</dbReference>
<dbReference type="InterPro" id="IPR000092">
    <property type="entry name" value="Polyprenyl_synt"/>
</dbReference>
<dbReference type="InterPro" id="IPR033749">
    <property type="entry name" value="Polyprenyl_synt_CS"/>
</dbReference>
<dbReference type="PANTHER" id="PTHR43281:SF1">
    <property type="entry name" value="FARNESYL DIPHOSPHATE SYNTHASE"/>
    <property type="match status" value="1"/>
</dbReference>
<evidence type="ECO:0000256" key="3">
    <source>
        <dbReference type="ARBA" id="ARBA00022679"/>
    </source>
</evidence>
<protein>
    <submittedName>
        <fullName evidence="8">Polyprenyl synthetase family protein</fullName>
    </submittedName>
</protein>
<organism evidence="8 9">
    <name type="scientific">Gracilibacillus salitolerans</name>
    <dbReference type="NCBI Taxonomy" id="2663022"/>
    <lineage>
        <taxon>Bacteria</taxon>
        <taxon>Bacillati</taxon>
        <taxon>Bacillota</taxon>
        <taxon>Bacilli</taxon>
        <taxon>Bacillales</taxon>
        <taxon>Bacillaceae</taxon>
        <taxon>Gracilibacillus</taxon>
    </lineage>
</organism>
<dbReference type="AlphaFoldDB" id="A0A5Q2TF93"/>
<dbReference type="EMBL" id="CP045915">
    <property type="protein sequence ID" value="QGH33345.1"/>
    <property type="molecule type" value="Genomic_DNA"/>
</dbReference>
<dbReference type="Proteomes" id="UP000339690">
    <property type="component" value="Chromosome"/>
</dbReference>
<evidence type="ECO:0000256" key="5">
    <source>
        <dbReference type="ARBA" id="ARBA00022842"/>
    </source>
</evidence>
<comment type="similarity">
    <text evidence="2">Belongs to the FPP/GGPP synthase family.</text>
</comment>
<evidence type="ECO:0000256" key="7">
    <source>
        <dbReference type="SAM" id="Coils"/>
    </source>
</evidence>
<evidence type="ECO:0000256" key="4">
    <source>
        <dbReference type="ARBA" id="ARBA00022723"/>
    </source>
</evidence>
<reference evidence="8 9" key="1">
    <citation type="submission" date="2019-11" db="EMBL/GenBank/DDBJ databases">
        <title>Gracilibacillus salitolerans sp. nov., a moderate halophile isolated from a saline soil in northwest China.</title>
        <authorList>
            <person name="Gan L."/>
        </authorList>
    </citation>
    <scope>NUCLEOTIDE SEQUENCE [LARGE SCALE GENOMIC DNA]</scope>
    <source>
        <strain evidence="8 9">SCU50</strain>
    </source>
</reference>
<dbReference type="CDD" id="cd00685">
    <property type="entry name" value="Trans_IPPS_HT"/>
    <property type="match status" value="1"/>
</dbReference>
<proteinExistence type="inferred from homology"/>
<dbReference type="GO" id="GO:0046872">
    <property type="term" value="F:metal ion binding"/>
    <property type="evidence" value="ECO:0007669"/>
    <property type="project" value="UniProtKB-KW"/>
</dbReference>
<sequence>MVEQQYQTAEKKAHTYFQALVKQLEEPRFTANLKEDLQAYQRLKKSSFLNYDNIALTQDQKFLQQLTKKGMLDDYLHRSISYIYLRDLGRDIASPTMQRRIKSVTEDVKAYLHQYSNQELFSLEKLYRLAEKESLEATFFWLMKKLRHVSSLIPEGLDKVHAQRKLIKIIAGVLMHEIEELQEETSQEVRAKRLDKAVRIGYCYGLTYPFIDDLLDATVLSAQEKSQFAALIRHTLRTGEITPFSGWDGDNKEIVEPIYRELTDAFIYLEENQQKDNLDNFYQNAYLFFHAQEIDRNKNLDNPDYTNEELYIPIIMKSSSSRMIVRSFQLFSANDQVEEHMFYYGIYNQLADDLADIDQDLASNSVTPYTYFLKYRHKRPDLINPFAMYWSVISYLIHDVYKDDENTRQIILDRATNGLKRMRKRLGKHQYKGLMQTFSINTSFDLFLQKVVERTKNVAFFDKLLRDKMVETLQQQEKEKAKFRQTLEGAKDVINQLLIVKKTDQKAIINHSIMDAANYSLQGDAKRLRPIMTWVMATEGFGLPGKDIIPLLKAIEYMHTASLIFDDLPSQDNASIRRGRPTLHEKYNSAVAELTALWMTQKAVQEQTKLRKYEADKILDLISYSTRMTQDMCVGQIMDLEAKGKELSVDELNKLCLYKTGIGFEASLMMPAIVAGAQAEVTEAIKKFTYHAGIAFQIKDDLLDLEGDSTVLGKQAGIDSQNNSSTFVTVLGEEQAKKEMWKHYCDAIEALENFPHNIPFLKQLMHYIVQREK</sequence>
<dbReference type="RefSeq" id="WP_153790399.1">
    <property type="nucleotide sequence ID" value="NZ_CP045915.1"/>
</dbReference>
<keyword evidence="7" id="KW-0175">Coiled coil</keyword>
<dbReference type="GO" id="GO:0004659">
    <property type="term" value="F:prenyltransferase activity"/>
    <property type="evidence" value="ECO:0007669"/>
    <property type="project" value="InterPro"/>
</dbReference>
<evidence type="ECO:0000256" key="2">
    <source>
        <dbReference type="ARBA" id="ARBA00006706"/>
    </source>
</evidence>
<evidence type="ECO:0000256" key="1">
    <source>
        <dbReference type="ARBA" id="ARBA00001946"/>
    </source>
</evidence>
<keyword evidence="5" id="KW-0460">Magnesium</keyword>
<dbReference type="Pfam" id="PF00348">
    <property type="entry name" value="polyprenyl_synt"/>
    <property type="match status" value="1"/>
</dbReference>
<evidence type="ECO:0000313" key="9">
    <source>
        <dbReference type="Proteomes" id="UP000339690"/>
    </source>
</evidence>
<dbReference type="GO" id="GO:0008299">
    <property type="term" value="P:isoprenoid biosynthetic process"/>
    <property type="evidence" value="ECO:0007669"/>
    <property type="project" value="UniProtKB-KW"/>
</dbReference>
<dbReference type="KEGG" id="grc:GI584_04525"/>
<keyword evidence="6" id="KW-0414">Isoprene biosynthesis</keyword>